<dbReference type="PANTHER" id="PTHR20961:SF108">
    <property type="entry name" value="GLYCOSYLTRANSFERASE"/>
    <property type="match status" value="1"/>
</dbReference>
<proteinExistence type="predicted"/>
<comment type="caution">
    <text evidence="1">The sequence shown here is derived from an EMBL/GenBank/DDBJ whole genome shotgun (WGS) entry which is preliminary data.</text>
</comment>
<name>A0A843WW10_COLES</name>
<dbReference type="PANTHER" id="PTHR20961">
    <property type="entry name" value="GLYCOSYLTRANSFERASE"/>
    <property type="match status" value="1"/>
</dbReference>
<dbReference type="OrthoDB" id="529273at2759"/>
<organism evidence="1 2">
    <name type="scientific">Colocasia esculenta</name>
    <name type="common">Wild taro</name>
    <name type="synonym">Arum esculentum</name>
    <dbReference type="NCBI Taxonomy" id="4460"/>
    <lineage>
        <taxon>Eukaryota</taxon>
        <taxon>Viridiplantae</taxon>
        <taxon>Streptophyta</taxon>
        <taxon>Embryophyta</taxon>
        <taxon>Tracheophyta</taxon>
        <taxon>Spermatophyta</taxon>
        <taxon>Magnoliopsida</taxon>
        <taxon>Liliopsida</taxon>
        <taxon>Araceae</taxon>
        <taxon>Aroideae</taxon>
        <taxon>Colocasieae</taxon>
        <taxon>Colocasia</taxon>
    </lineage>
</organism>
<evidence type="ECO:0000313" key="2">
    <source>
        <dbReference type="Proteomes" id="UP000652761"/>
    </source>
</evidence>
<dbReference type="GO" id="GO:0016757">
    <property type="term" value="F:glycosyltransferase activity"/>
    <property type="evidence" value="ECO:0007669"/>
    <property type="project" value="InterPro"/>
</dbReference>
<dbReference type="EMBL" id="NMUH01004366">
    <property type="protein sequence ID" value="MQM09401.1"/>
    <property type="molecule type" value="Genomic_DNA"/>
</dbReference>
<reference evidence="1" key="1">
    <citation type="submission" date="2017-07" db="EMBL/GenBank/DDBJ databases">
        <title>Taro Niue Genome Assembly and Annotation.</title>
        <authorList>
            <person name="Atibalentja N."/>
            <person name="Keating K."/>
            <person name="Fields C.J."/>
        </authorList>
    </citation>
    <scope>NUCLEOTIDE SEQUENCE</scope>
    <source>
        <strain evidence="1">Niue_2</strain>
        <tissue evidence="1">Leaf</tissue>
    </source>
</reference>
<protein>
    <submittedName>
        <fullName evidence="1">Uncharacterized protein</fullName>
    </submittedName>
</protein>
<gene>
    <name evidence="1" type="ORF">Taro_042271</name>
</gene>
<accession>A0A843WW10</accession>
<dbReference type="Proteomes" id="UP000652761">
    <property type="component" value="Unassembled WGS sequence"/>
</dbReference>
<dbReference type="InterPro" id="IPR007657">
    <property type="entry name" value="Glycosyltransferase_61"/>
</dbReference>
<dbReference type="AlphaFoldDB" id="A0A843WW10"/>
<sequence length="353" mass="38398">MRFPLFTGLGVWIVADPSRTATVYLTTGQNLSDGAANFTLQPYSRKTDSLAMARTALIHIISGAAAPSCDMVHTSPAVVFSTDGFAGNFFHDINDVLIPVFLTAGPLRPNNLVYCQVLTRLTDGGDAAIVVASSPSSPVELRVHCFPAAVVGVKYHDNLACNATVPPDDITIRDFRRFIHESLSLPSDPLGTAVGERPLLVFLSRRKSRALLNEGDVVDMAWEVGFNVEVVTPEMMRDVEAFARLMSTASALGGVHARGGDDQHGSNPHVDQTLAPPSLLVPAMRLLRCSPDFAPFGPWCPPQTEVSWKGTEGPTHNGNWTAHLSLNRKLLYPQALSSEQLLLRWQNKYSKEK</sequence>
<keyword evidence="2" id="KW-1185">Reference proteome</keyword>
<evidence type="ECO:0000313" key="1">
    <source>
        <dbReference type="EMBL" id="MQM09401.1"/>
    </source>
</evidence>